<dbReference type="PROSITE" id="PS51257">
    <property type="entry name" value="PROKAR_LIPOPROTEIN"/>
    <property type="match status" value="1"/>
</dbReference>
<feature type="repeat" description="NHL" evidence="2">
    <location>
        <begin position="171"/>
        <end position="215"/>
    </location>
</feature>
<evidence type="ECO:0008006" key="6">
    <source>
        <dbReference type="Google" id="ProtNLM"/>
    </source>
</evidence>
<dbReference type="Proteomes" id="UP000811899">
    <property type="component" value="Unassembled WGS sequence"/>
</dbReference>
<gene>
    <name evidence="4" type="ORF">KI809_15225</name>
</gene>
<evidence type="ECO:0000313" key="4">
    <source>
        <dbReference type="EMBL" id="MBT0665660.1"/>
    </source>
</evidence>
<accession>A0AAW4L7Z6</accession>
<dbReference type="InterPro" id="IPR011042">
    <property type="entry name" value="6-blade_b-propeller_TolB-like"/>
</dbReference>
<comment type="caution">
    <text evidence="4">The sequence shown here is derived from an EMBL/GenBank/DDBJ whole genome shotgun (WGS) entry which is preliminary data.</text>
</comment>
<dbReference type="Gene3D" id="2.120.10.30">
    <property type="entry name" value="TolB, C-terminal domain"/>
    <property type="match status" value="3"/>
</dbReference>
<dbReference type="InterPro" id="IPR050952">
    <property type="entry name" value="TRIM-NHL_E3_ligases"/>
</dbReference>
<dbReference type="AlphaFoldDB" id="A0AAW4L7Z6"/>
<dbReference type="PROSITE" id="PS51125">
    <property type="entry name" value="NHL"/>
    <property type="match status" value="2"/>
</dbReference>
<feature type="repeat" description="NHL" evidence="2">
    <location>
        <begin position="125"/>
        <end position="156"/>
    </location>
</feature>
<dbReference type="EMBL" id="JAHCVJ010000006">
    <property type="protein sequence ID" value="MBT0665660.1"/>
    <property type="molecule type" value="Genomic_DNA"/>
</dbReference>
<protein>
    <recommendedName>
        <fullName evidence="6">NHL repeat-containing protein</fullName>
    </recommendedName>
</protein>
<reference evidence="4 5" key="1">
    <citation type="submission" date="2021-05" db="EMBL/GenBank/DDBJ databases">
        <title>The draft genome of Geobacter pelophilus DSM 12255.</title>
        <authorList>
            <person name="Xu Z."/>
            <person name="Masuda Y."/>
            <person name="Itoh H."/>
            <person name="Senoo K."/>
        </authorList>
    </citation>
    <scope>NUCLEOTIDE SEQUENCE [LARGE SCALE GENOMIC DNA]</scope>
    <source>
        <strain evidence="4 5">DSM 12255</strain>
    </source>
</reference>
<dbReference type="RefSeq" id="WP_214172432.1">
    <property type="nucleotide sequence ID" value="NZ_JAHCVJ010000006.1"/>
</dbReference>
<dbReference type="SUPFAM" id="SSF63829">
    <property type="entry name" value="Calcium-dependent phosphotriesterase"/>
    <property type="match status" value="1"/>
</dbReference>
<evidence type="ECO:0000256" key="1">
    <source>
        <dbReference type="ARBA" id="ARBA00022737"/>
    </source>
</evidence>
<keyword evidence="5" id="KW-1185">Reference proteome</keyword>
<feature type="signal peptide" evidence="3">
    <location>
        <begin position="1"/>
        <end position="27"/>
    </location>
</feature>
<dbReference type="PANTHER" id="PTHR24104:SF25">
    <property type="entry name" value="PROTEIN LIN-41"/>
    <property type="match status" value="1"/>
</dbReference>
<dbReference type="Gene3D" id="2.60.40.10">
    <property type="entry name" value="Immunoglobulins"/>
    <property type="match status" value="5"/>
</dbReference>
<evidence type="ECO:0000256" key="2">
    <source>
        <dbReference type="PROSITE-ProRule" id="PRU00504"/>
    </source>
</evidence>
<dbReference type="Pfam" id="PF09136">
    <property type="entry name" value="Glucodextran_B"/>
    <property type="match status" value="1"/>
</dbReference>
<dbReference type="PANTHER" id="PTHR24104">
    <property type="entry name" value="E3 UBIQUITIN-PROTEIN LIGASE NHLRC1-RELATED"/>
    <property type="match status" value="1"/>
</dbReference>
<dbReference type="InterPro" id="IPR013783">
    <property type="entry name" value="Ig-like_fold"/>
</dbReference>
<organism evidence="4 5">
    <name type="scientific">Geoanaerobacter pelophilus</name>
    <dbReference type="NCBI Taxonomy" id="60036"/>
    <lineage>
        <taxon>Bacteria</taxon>
        <taxon>Pseudomonadati</taxon>
        <taxon>Thermodesulfobacteriota</taxon>
        <taxon>Desulfuromonadia</taxon>
        <taxon>Geobacterales</taxon>
        <taxon>Geobacteraceae</taxon>
        <taxon>Geoanaerobacter</taxon>
    </lineage>
</organism>
<keyword evidence="3" id="KW-0732">Signal</keyword>
<dbReference type="CDD" id="cd05819">
    <property type="entry name" value="NHL"/>
    <property type="match status" value="1"/>
</dbReference>
<proteinExistence type="predicted"/>
<keyword evidence="1" id="KW-0677">Repeat</keyword>
<dbReference type="InterPro" id="IPR001258">
    <property type="entry name" value="NHL_repeat"/>
</dbReference>
<dbReference type="GO" id="GO:0008270">
    <property type="term" value="F:zinc ion binding"/>
    <property type="evidence" value="ECO:0007669"/>
    <property type="project" value="UniProtKB-KW"/>
</dbReference>
<name>A0AAW4L7Z6_9BACT</name>
<evidence type="ECO:0000313" key="5">
    <source>
        <dbReference type="Proteomes" id="UP000811899"/>
    </source>
</evidence>
<evidence type="ECO:0000256" key="3">
    <source>
        <dbReference type="SAM" id="SignalP"/>
    </source>
</evidence>
<sequence>MIARFTLNIIRSIALLAAFAGSCLAAASPAVTNLPLVTSHISSPVKLATDQFMNIYLTDPRGGGINKYDRTGKWVASIAIPTPQGMAVTAGEDLVVSQKNKVTVFSSAGTARFTLKDSQGATFVFKYANGVAIDPVNGTIFVTDSLDDCVLVFNAQGQPVNTGVAVSGKPANSFGSSGNGSGQFATPTGIAFEKKSRQLAVADTFNGRVQFFDLSYAYQKSIGSLGSGQLAFTSPEGIAFEYTKDATQSLSRMYLLDSFQSRVQVIDPTGNGTFLKEIGGYGRNPGQLKNPSDVIFDNTNNRLIVANGLGSLTAYAVDGGATPGNVDVTPPNPFTITPTADFTTNQSSFTFSGTVEKGAVVAVSANTAAVIGPVTYSSASPTVNVWSVTVSSIAAGANIFTFNAYDSANNPATLTRTVTFSAANAVALTLNAVTSPTNNTAQTLTGTMDSGATVAVTANTAAVIGATSYPTATTWSVPVTGLVAGANSFTIVGSLGGKTSSTIAATINAVLTPPDMDVSTLASGSTTATKLVTVRGAVVIDENFDRVTVAVNTVNNGAPVTLTLSGGTFAHPVILTAGANTIVTTVYDKAGNSASDSRTINYDPTIAQTTITSTAATNGSVTTAATLDFAGTAPAGTTSVQISYLASGTPTTVPATLGTGTWTATGINLDNGLNTIQATAMNGASQLNSAVMTVTRVAADKPTLTVSSPVNDLTTGSTAVTVSGSAGAAAVSAALDGAAIPATFAPGAPGTFTLSQSGLGDGTHLVAITATDAFGNSVTSYRSIWIKTSPPADFTLNSFTGQTTTLSGQFAPGSTVYIRDANANNLVPPQIVGATGTWAITLSTPYDPATMNLFGLDPAGNSTRNGRLANDNSPPDITDVIRAMRMSVGINQATPTDLLRGDVAPPSRPDGKINIFDVVVILETILGL</sequence>
<feature type="chain" id="PRO_5043599094" description="NHL repeat-containing protein" evidence="3">
    <location>
        <begin position="28"/>
        <end position="928"/>
    </location>
</feature>